<dbReference type="GO" id="GO:0022857">
    <property type="term" value="F:transmembrane transporter activity"/>
    <property type="evidence" value="ECO:0007669"/>
    <property type="project" value="InterPro"/>
</dbReference>
<evidence type="ECO:0000256" key="2">
    <source>
        <dbReference type="ARBA" id="ARBA00022448"/>
    </source>
</evidence>
<dbReference type="OrthoDB" id="419616at2759"/>
<dbReference type="CDD" id="cd17330">
    <property type="entry name" value="MFS_SLC46_TetA_like"/>
    <property type="match status" value="1"/>
</dbReference>
<dbReference type="PANTHER" id="PTHR23504">
    <property type="entry name" value="MAJOR FACILITATOR SUPERFAMILY DOMAIN-CONTAINING PROTEIN 10"/>
    <property type="match status" value="1"/>
</dbReference>
<keyword evidence="3 7" id="KW-0812">Transmembrane</keyword>
<dbReference type="InterPro" id="IPR020846">
    <property type="entry name" value="MFS_dom"/>
</dbReference>
<feature type="transmembrane region" description="Helical" evidence="7">
    <location>
        <begin position="287"/>
        <end position="308"/>
    </location>
</feature>
<proteinExistence type="predicted"/>
<evidence type="ECO:0000313" key="10">
    <source>
        <dbReference type="Proteomes" id="UP000237631"/>
    </source>
</evidence>
<dbReference type="PROSITE" id="PS50850">
    <property type="entry name" value="MFS"/>
    <property type="match status" value="1"/>
</dbReference>
<dbReference type="PANTHER" id="PTHR23504:SF3">
    <property type="entry name" value="MAJOR FACILITATOR SUPERFAMILY (MFS) PROFILE DOMAIN-CONTAINING PROTEIN"/>
    <property type="match status" value="1"/>
</dbReference>
<accession>A0A2S6BWW7</accession>
<dbReference type="Gene3D" id="1.20.1250.20">
    <property type="entry name" value="MFS general substrate transporter like domains"/>
    <property type="match status" value="1"/>
</dbReference>
<dbReference type="InterPro" id="IPR036259">
    <property type="entry name" value="MFS_trans_sf"/>
</dbReference>
<feature type="transmembrane region" description="Helical" evidence="7">
    <location>
        <begin position="101"/>
        <end position="123"/>
    </location>
</feature>
<evidence type="ECO:0000256" key="7">
    <source>
        <dbReference type="SAM" id="Phobius"/>
    </source>
</evidence>
<gene>
    <name evidence="9" type="ORF">CBER1_10095</name>
</gene>
<evidence type="ECO:0000256" key="1">
    <source>
        <dbReference type="ARBA" id="ARBA00004141"/>
    </source>
</evidence>
<evidence type="ECO:0000313" key="9">
    <source>
        <dbReference type="EMBL" id="PPJ51962.1"/>
    </source>
</evidence>
<evidence type="ECO:0000256" key="5">
    <source>
        <dbReference type="ARBA" id="ARBA00023136"/>
    </source>
</evidence>
<feature type="transmembrane region" description="Helical" evidence="7">
    <location>
        <begin position="389"/>
        <end position="415"/>
    </location>
</feature>
<feature type="transmembrane region" description="Helical" evidence="7">
    <location>
        <begin position="360"/>
        <end position="377"/>
    </location>
</feature>
<dbReference type="InterPro" id="IPR011701">
    <property type="entry name" value="MFS"/>
</dbReference>
<feature type="transmembrane region" description="Helical" evidence="7">
    <location>
        <begin position="328"/>
        <end position="348"/>
    </location>
</feature>
<feature type="transmembrane region" description="Helical" evidence="7">
    <location>
        <begin position="160"/>
        <end position="180"/>
    </location>
</feature>
<feature type="transmembrane region" description="Helical" evidence="7">
    <location>
        <begin position="463"/>
        <end position="483"/>
    </location>
</feature>
<sequence>MALSADPTKHDSSVDAPSEATPLLGAPDSAPATADYATNGSSNGHAQNGTKAAREESKPMPYTQVIVLCYASLAEPVAYFAIFPFINEMLARNGDLPAESVGFWSGSIESLFSLVQMVLMIFYGRMADRIGRKPVLVFSLAGVSVATALFGMSRNLWQMIVLRCVAGLFAGTVVTIRTMLSEITTKETQGRAFSWYMFTRNLGIFVGPLLGGALANPAQQFPGTFGHSQFFIDYPYALPTFGAGLMCASSTLASLFLLKETLKRDERSASKTSAPPMTTVEILRAPGVGLVLFILGHIMTLALGYTATSPVVMFEPVEKSGFNFTPAQISYFLATAGASQALWTLLVFPPLERSIGSKRIIFYCSILWVFFTATYPIGNELLRHGKQTIFWVFMSLAMVIGSSVSMSFAAVQLLINDISPSKEVLATVNALSLTVSSGVRAVAPALFTNVTAIGIKWGWADGHLVWFIFIALAALLIVVTRLLPDDDSGKASDGKTTNGATSSTHPNDEAEA</sequence>
<dbReference type="InterPro" id="IPR001958">
    <property type="entry name" value="Tet-R_TetA/multi-R_MdtG-like"/>
</dbReference>
<evidence type="ECO:0000256" key="3">
    <source>
        <dbReference type="ARBA" id="ARBA00022692"/>
    </source>
</evidence>
<feature type="region of interest" description="Disordered" evidence="6">
    <location>
        <begin position="488"/>
        <end position="512"/>
    </location>
</feature>
<keyword evidence="10" id="KW-1185">Reference proteome</keyword>
<feature type="domain" description="Major facilitator superfamily (MFS) profile" evidence="8">
    <location>
        <begin position="64"/>
        <end position="488"/>
    </location>
</feature>
<evidence type="ECO:0000256" key="6">
    <source>
        <dbReference type="SAM" id="MobiDB-lite"/>
    </source>
</evidence>
<feature type="region of interest" description="Disordered" evidence="6">
    <location>
        <begin position="1"/>
        <end position="56"/>
    </location>
</feature>
<protein>
    <recommendedName>
        <fullName evidence="8">Major facilitator superfamily (MFS) profile domain-containing protein</fullName>
    </recommendedName>
</protein>
<comment type="caution">
    <text evidence="9">The sequence shown here is derived from an EMBL/GenBank/DDBJ whole genome shotgun (WGS) entry which is preliminary data.</text>
</comment>
<keyword evidence="5 7" id="KW-0472">Membrane</keyword>
<comment type="subcellular location">
    <subcellularLocation>
        <location evidence="1">Membrane</location>
        <topology evidence="1">Multi-pass membrane protein</topology>
    </subcellularLocation>
</comment>
<feature type="transmembrane region" description="Helical" evidence="7">
    <location>
        <begin position="236"/>
        <end position="258"/>
    </location>
</feature>
<dbReference type="EMBL" id="PNEN01001729">
    <property type="protein sequence ID" value="PPJ51962.1"/>
    <property type="molecule type" value="Genomic_DNA"/>
</dbReference>
<dbReference type="AlphaFoldDB" id="A0A2S6BWW7"/>
<feature type="transmembrane region" description="Helical" evidence="7">
    <location>
        <begin position="192"/>
        <end position="216"/>
    </location>
</feature>
<keyword evidence="2" id="KW-0813">Transport</keyword>
<feature type="compositionally biased region" description="Polar residues" evidence="6">
    <location>
        <begin position="36"/>
        <end position="50"/>
    </location>
</feature>
<keyword evidence="4 7" id="KW-1133">Transmembrane helix</keyword>
<evidence type="ECO:0000259" key="8">
    <source>
        <dbReference type="PROSITE" id="PS50850"/>
    </source>
</evidence>
<feature type="compositionally biased region" description="Polar residues" evidence="6">
    <location>
        <begin position="494"/>
        <end position="505"/>
    </location>
</feature>
<feature type="transmembrane region" description="Helical" evidence="7">
    <location>
        <begin position="135"/>
        <end position="154"/>
    </location>
</feature>
<dbReference type="Pfam" id="PF07690">
    <property type="entry name" value="MFS_1"/>
    <property type="match status" value="1"/>
</dbReference>
<dbReference type="PRINTS" id="PR01035">
    <property type="entry name" value="TCRTETA"/>
</dbReference>
<evidence type="ECO:0000256" key="4">
    <source>
        <dbReference type="ARBA" id="ARBA00022989"/>
    </source>
</evidence>
<feature type="transmembrane region" description="Helical" evidence="7">
    <location>
        <begin position="65"/>
        <end position="86"/>
    </location>
</feature>
<reference evidence="10" key="1">
    <citation type="journal article" date="2017" name="bioRxiv">
        <title>Conservation of a gene cluster reveals novel cercosporin biosynthetic mechanisms and extends production to the genus Colletotrichum.</title>
        <authorList>
            <person name="de Jonge R."/>
            <person name="Ebert M.K."/>
            <person name="Huitt-Roehl C.R."/>
            <person name="Pal P."/>
            <person name="Suttle J.C."/>
            <person name="Spanner R.E."/>
            <person name="Neubauer J.D."/>
            <person name="Jurick W.M.II."/>
            <person name="Stott K.A."/>
            <person name="Secor G.A."/>
            <person name="Thomma B.P.H.J."/>
            <person name="Van de Peer Y."/>
            <person name="Townsend C.A."/>
            <person name="Bolton M.D."/>
        </authorList>
    </citation>
    <scope>NUCLEOTIDE SEQUENCE [LARGE SCALE GENOMIC DNA]</scope>
    <source>
        <strain evidence="10">CBS538.71</strain>
    </source>
</reference>
<dbReference type="SUPFAM" id="SSF103473">
    <property type="entry name" value="MFS general substrate transporter"/>
    <property type="match status" value="1"/>
</dbReference>
<name>A0A2S6BWW7_9PEZI</name>
<organism evidence="9 10">
    <name type="scientific">Cercospora berteroae</name>
    <dbReference type="NCBI Taxonomy" id="357750"/>
    <lineage>
        <taxon>Eukaryota</taxon>
        <taxon>Fungi</taxon>
        <taxon>Dikarya</taxon>
        <taxon>Ascomycota</taxon>
        <taxon>Pezizomycotina</taxon>
        <taxon>Dothideomycetes</taxon>
        <taxon>Dothideomycetidae</taxon>
        <taxon>Mycosphaerellales</taxon>
        <taxon>Mycosphaerellaceae</taxon>
        <taxon>Cercospora</taxon>
    </lineage>
</organism>
<dbReference type="Proteomes" id="UP000237631">
    <property type="component" value="Unassembled WGS sequence"/>
</dbReference>
<dbReference type="GO" id="GO:0016020">
    <property type="term" value="C:membrane"/>
    <property type="evidence" value="ECO:0007669"/>
    <property type="project" value="UniProtKB-SubCell"/>
</dbReference>